<dbReference type="AlphaFoldDB" id="A0A0S4RYD8"/>
<keyword evidence="6" id="KW-0472">Membrane</keyword>
<evidence type="ECO:0000313" key="8">
    <source>
        <dbReference type="Proteomes" id="UP000052237"/>
    </source>
</evidence>
<keyword evidence="6" id="KW-1133">Transmembrane helix</keyword>
<comment type="function">
    <text evidence="1">Involved in DNA recombination.</text>
</comment>
<gene>
    <name evidence="7" type="primary">rmuC</name>
    <name evidence="7" type="ORF">ERS686654_00072</name>
</gene>
<proteinExistence type="inferred from homology"/>
<protein>
    <submittedName>
        <fullName evidence="7">RmuC family protein</fullName>
    </submittedName>
</protein>
<dbReference type="Pfam" id="PF02646">
    <property type="entry name" value="RmuC"/>
    <property type="match status" value="1"/>
</dbReference>
<evidence type="ECO:0000256" key="2">
    <source>
        <dbReference type="ARBA" id="ARBA00009840"/>
    </source>
</evidence>
<evidence type="ECO:0000256" key="5">
    <source>
        <dbReference type="SAM" id="Coils"/>
    </source>
</evidence>
<evidence type="ECO:0000313" key="7">
    <source>
        <dbReference type="EMBL" id="CUU68291.1"/>
    </source>
</evidence>
<accession>A0A0S4RYD8</accession>
<dbReference type="GO" id="GO:0006310">
    <property type="term" value="P:DNA recombination"/>
    <property type="evidence" value="ECO:0007669"/>
    <property type="project" value="UniProtKB-KW"/>
</dbReference>
<name>A0A0S4RYD8_CAMHY</name>
<keyword evidence="3 5" id="KW-0175">Coiled coil</keyword>
<comment type="similarity">
    <text evidence="2">Belongs to the RmuC family.</text>
</comment>
<feature type="transmembrane region" description="Helical" evidence="6">
    <location>
        <begin position="6"/>
        <end position="23"/>
    </location>
</feature>
<sequence>MEIYILLSAVISALLVLVLYQFFNANKLKFELKLQNERFLNLQIKLDENRAELLSLENKIQNLNEQKTQSEIEKAKLKTKFDEQIHINLELKARQDELDLKTREYFELKTKEMSQHLLNLNTKTLSENSQKILENLINPLKNEIEKYQKESINTSTVFKTNFENLKSETKNIMTQAQNLAEALNGNKKVLGNWGEIQLDSVLSASGLELNKNYFKQVAYKDKNGAQKYLDVVVDFGDNKKAIIDSKCSLVNYNAYFNESDEAKKTQFAKALSNDVKKHIELLSSKEYQDYDTKTYEYIFMFVPNDAIFYTALNQDSTIYEYAYERGIFITTPLTLLMALKTVYICWRNLKSDENAMRILTEAGKIYDKFGIFTDSFEKLQNQLNTLNKTFGECQTTLSEGRGNLLGRFENLKKLGAKTTKNIGKTYYEFEDDSVI</sequence>
<dbReference type="InterPro" id="IPR003798">
    <property type="entry name" value="DNA_recombination_RmuC"/>
</dbReference>
<dbReference type="PANTHER" id="PTHR30563:SF0">
    <property type="entry name" value="DNA RECOMBINATION PROTEIN RMUC"/>
    <property type="match status" value="1"/>
</dbReference>
<reference evidence="7 8" key="1">
    <citation type="submission" date="2015-11" db="EMBL/GenBank/DDBJ databases">
        <authorList>
            <consortium name="Pathogen Informatics"/>
        </authorList>
    </citation>
    <scope>NUCLEOTIDE SEQUENCE [LARGE SCALE GENOMIC DNA]</scope>
    <source>
        <strain evidence="7 8">006A-0059</strain>
    </source>
</reference>
<evidence type="ECO:0000256" key="1">
    <source>
        <dbReference type="ARBA" id="ARBA00003416"/>
    </source>
</evidence>
<dbReference type="EMBL" id="FAVB01000001">
    <property type="protein sequence ID" value="CUU68291.1"/>
    <property type="molecule type" value="Genomic_DNA"/>
</dbReference>
<keyword evidence="4" id="KW-0233">DNA recombination</keyword>
<organism evidence="7 8">
    <name type="scientific">Campylobacter hyointestinalis subsp. hyointestinalis</name>
    <dbReference type="NCBI Taxonomy" id="91352"/>
    <lineage>
        <taxon>Bacteria</taxon>
        <taxon>Pseudomonadati</taxon>
        <taxon>Campylobacterota</taxon>
        <taxon>Epsilonproteobacteria</taxon>
        <taxon>Campylobacterales</taxon>
        <taxon>Campylobacteraceae</taxon>
        <taxon>Campylobacter</taxon>
    </lineage>
</organism>
<comment type="caution">
    <text evidence="7">The sequence shown here is derived from an EMBL/GenBank/DDBJ whole genome shotgun (WGS) entry which is preliminary data.</text>
</comment>
<evidence type="ECO:0000256" key="6">
    <source>
        <dbReference type="SAM" id="Phobius"/>
    </source>
</evidence>
<evidence type="ECO:0000256" key="4">
    <source>
        <dbReference type="ARBA" id="ARBA00023172"/>
    </source>
</evidence>
<dbReference type="RefSeq" id="WP_059425442.1">
    <property type="nucleotide sequence ID" value="NZ_FAUU01000002.1"/>
</dbReference>
<dbReference type="Proteomes" id="UP000052237">
    <property type="component" value="Unassembled WGS sequence"/>
</dbReference>
<keyword evidence="6" id="KW-0812">Transmembrane</keyword>
<evidence type="ECO:0000256" key="3">
    <source>
        <dbReference type="ARBA" id="ARBA00023054"/>
    </source>
</evidence>
<feature type="coiled-coil region" evidence="5">
    <location>
        <begin position="39"/>
        <end position="80"/>
    </location>
</feature>
<dbReference type="PANTHER" id="PTHR30563">
    <property type="entry name" value="DNA RECOMBINATION PROTEIN RMUC"/>
    <property type="match status" value="1"/>
</dbReference>
<keyword evidence="8" id="KW-1185">Reference proteome</keyword>